<evidence type="ECO:0000313" key="6">
    <source>
        <dbReference type="Proteomes" id="UP000240638"/>
    </source>
</evidence>
<accession>A0A2T3XLP6</accession>
<evidence type="ECO:0000259" key="4">
    <source>
        <dbReference type="PROSITE" id="PS50043"/>
    </source>
</evidence>
<evidence type="ECO:0000256" key="3">
    <source>
        <dbReference type="ARBA" id="ARBA00023163"/>
    </source>
</evidence>
<organism evidence="5 6">
    <name type="scientific">Trinickia symbiotica</name>
    <dbReference type="NCBI Taxonomy" id="863227"/>
    <lineage>
        <taxon>Bacteria</taxon>
        <taxon>Pseudomonadati</taxon>
        <taxon>Pseudomonadota</taxon>
        <taxon>Betaproteobacteria</taxon>
        <taxon>Burkholderiales</taxon>
        <taxon>Burkholderiaceae</taxon>
        <taxon>Trinickia</taxon>
    </lineage>
</organism>
<sequence>MVMNELNPVVLSLYRAAHEVPLAEFQDAALRLVKSYVRLSGCKWGASVIDEQGVLFQSVYFHEDDPEGASTYNEVRNQDRAALWAINHRGQTGNFHFASFYDRRSAIGDYTHRYRHSNALITGLPSVDDRLIKSVSIYRGDPEDTFSERDRRAVECLVPHLNEALTVSRLLAATRFRAGAERQWAVAIMDHAGPLQFADPEFEALVQAEWPSGAVRRIPGNAHAAIMHGDGSTQYTGRTLIMRSTREAGITFVRARARLPADGLTQRELSVVQAIARGYTHKEIARLLHLSPATVRNQIQTVHNRLGVGTNAELVAVLLRAGY</sequence>
<protein>
    <recommendedName>
        <fullName evidence="4">HTH luxR-type domain-containing protein</fullName>
    </recommendedName>
</protein>
<dbReference type="SMART" id="SM00421">
    <property type="entry name" value="HTH_LUXR"/>
    <property type="match status" value="1"/>
</dbReference>
<dbReference type="Proteomes" id="UP000240638">
    <property type="component" value="Unassembled WGS sequence"/>
</dbReference>
<comment type="caution">
    <text evidence="5">The sequence shown here is derived from an EMBL/GenBank/DDBJ whole genome shotgun (WGS) entry which is preliminary data.</text>
</comment>
<evidence type="ECO:0000256" key="1">
    <source>
        <dbReference type="ARBA" id="ARBA00023015"/>
    </source>
</evidence>
<dbReference type="GO" id="GO:0006355">
    <property type="term" value="P:regulation of DNA-templated transcription"/>
    <property type="evidence" value="ECO:0007669"/>
    <property type="project" value="InterPro"/>
</dbReference>
<feature type="domain" description="HTH luxR-type" evidence="4">
    <location>
        <begin position="257"/>
        <end position="322"/>
    </location>
</feature>
<dbReference type="PANTHER" id="PTHR44688">
    <property type="entry name" value="DNA-BINDING TRANSCRIPTIONAL ACTIVATOR DEVR_DOSR"/>
    <property type="match status" value="1"/>
</dbReference>
<dbReference type="InterPro" id="IPR016032">
    <property type="entry name" value="Sig_transdc_resp-reg_C-effctor"/>
</dbReference>
<reference evidence="5 6" key="1">
    <citation type="submission" date="2018-03" db="EMBL/GenBank/DDBJ databases">
        <title>Whole genome analyses suggest that Burkholderia sensu lato contains two further novel genera in the rhizoxinica-symbiotica group Mycetohabitans gen. nov., and Trinickia gen. nov.: implications for the evolution of diazotrophy and nodulation in the Burkholderiaceae.</title>
        <authorList>
            <person name="Estrada De Los Santos P."/>
            <person name="Palmer M."/>
            <person name="Chavez-Ramirez B."/>
            <person name="Steenkamp E.T."/>
            <person name="Hirsch A.M."/>
            <person name="Manyaka P."/>
            <person name="Maluk M."/>
            <person name="Lafos M."/>
            <person name="Crook M."/>
            <person name="Gross E."/>
            <person name="Simon M.F."/>
            <person name="Bueno Dos Reis Junior F."/>
            <person name="Poole P.S."/>
            <person name="Venter S.N."/>
            <person name="James E.K."/>
        </authorList>
    </citation>
    <scope>NUCLEOTIDE SEQUENCE [LARGE SCALE GENOMIC DNA]</scope>
    <source>
        <strain evidence="5 6">JPY-366</strain>
    </source>
</reference>
<dbReference type="PROSITE" id="PS50043">
    <property type="entry name" value="HTH_LUXR_2"/>
    <property type="match status" value="1"/>
</dbReference>
<dbReference type="Pfam" id="PF00196">
    <property type="entry name" value="GerE"/>
    <property type="match status" value="1"/>
</dbReference>
<dbReference type="Gene3D" id="1.10.10.10">
    <property type="entry name" value="Winged helix-like DNA-binding domain superfamily/Winged helix DNA-binding domain"/>
    <property type="match status" value="1"/>
</dbReference>
<keyword evidence="3" id="KW-0804">Transcription</keyword>
<name>A0A2T3XLP6_9BURK</name>
<dbReference type="CDD" id="cd06170">
    <property type="entry name" value="LuxR_C_like"/>
    <property type="match status" value="1"/>
</dbReference>
<dbReference type="PANTHER" id="PTHR44688:SF16">
    <property type="entry name" value="DNA-BINDING TRANSCRIPTIONAL ACTIVATOR DEVR_DOSR"/>
    <property type="match status" value="1"/>
</dbReference>
<dbReference type="EMBL" id="PYUC01000019">
    <property type="protein sequence ID" value="PTB17425.1"/>
    <property type="molecule type" value="Genomic_DNA"/>
</dbReference>
<dbReference type="SUPFAM" id="SSF46894">
    <property type="entry name" value="C-terminal effector domain of the bipartite response regulators"/>
    <property type="match status" value="1"/>
</dbReference>
<evidence type="ECO:0000313" key="5">
    <source>
        <dbReference type="EMBL" id="PTB17425.1"/>
    </source>
</evidence>
<dbReference type="InterPro" id="IPR000792">
    <property type="entry name" value="Tscrpt_reg_LuxR_C"/>
</dbReference>
<dbReference type="AlphaFoldDB" id="A0A2T3XLP6"/>
<dbReference type="InterPro" id="IPR036388">
    <property type="entry name" value="WH-like_DNA-bd_sf"/>
</dbReference>
<evidence type="ECO:0000256" key="2">
    <source>
        <dbReference type="ARBA" id="ARBA00023125"/>
    </source>
</evidence>
<keyword evidence="2" id="KW-0238">DNA-binding</keyword>
<dbReference type="PRINTS" id="PR00038">
    <property type="entry name" value="HTHLUXR"/>
</dbReference>
<proteinExistence type="predicted"/>
<keyword evidence="1" id="KW-0805">Transcription regulation</keyword>
<gene>
    <name evidence="5" type="ORF">C9I57_28380</name>
</gene>
<dbReference type="GO" id="GO:0003677">
    <property type="term" value="F:DNA binding"/>
    <property type="evidence" value="ECO:0007669"/>
    <property type="project" value="UniProtKB-KW"/>
</dbReference>